<dbReference type="PANTHER" id="PTHR38696:SF1">
    <property type="entry name" value="MEDIATOR OF RNA POLYMERASE II TRANSCRIPTION SUBUNIT 13"/>
    <property type="match status" value="1"/>
</dbReference>
<feature type="region of interest" description="Disordered" evidence="1">
    <location>
        <begin position="563"/>
        <end position="832"/>
    </location>
</feature>
<sequence>MSQIAASPPGNIVAPSPPEGFVPRREFLREHRATANVFALMSISGSNLIRLYSFPVVVVKALRMMFENRELLSFVREDSTQNCCEFSMEGKPWTMPKNVYTEKLLLDLLTVLSSHGWNFLSSIDYGREHDDRLALTFYKPCAVQQFGRGSPVPPTPNISMSNLHDKMGGRRTFFGVSFASASVLRVISPPLSITPAILQAVRGAWPRGVVSEKKIGTNAFEFKLKGYKWFQEDTFATDSLRHILTLLTSLDVYDFSLITSLSLGNRSRVKDLWIFAGPPSSSGDEIIRESPPPSILDGSLPDLKRLVRLQDLSHSPLVNPPFQHRRFTSSPASSPAMPMAPSAHVRAATEGGITQPLDQQTDQSSDVDSLSILSPNRKSISRKPAPRAQVPVSALYDTEPQPQPREFFRTNLPSTISNGTPDMTGVGSRGGTPELYQPGTAWSDDTSSHGSPRAITTESPPPSGHSRPPRTKTPPALVSDGHSSHSSAPVTTHVIQPSDSTPRATQTISTGALLSPGVFRDSAVSSAETSYDAVPIKWVGSTIQPQGQMLAPAAQVDRMSSGPNFPGGWRPTPVEEKDEEEVVAPAHTFGQHNDPSPERVLQEVKSRVESPEYKQGDHRSRKSEAGVVGLIADPAPHQSPPVPRLDKGKGRETSNHASSSSGQGWVLVNVDKDAHAQSPPLHRVPNSLHRTSESRSQSSLQYQSAPESPGSRGISEFPRHSEQSPPPAPAQAIVALDAVEASSKSKHGEESSSAVRRLFSLTRGNSNKGKGKAGDSTDGLAGRAKDIEATAQVIETRTQTKPRTRGVLRSKFRFANTPEASRNNDKRRSMDL</sequence>
<feature type="compositionally biased region" description="Polar residues" evidence="1">
    <location>
        <begin position="443"/>
        <end position="458"/>
    </location>
</feature>
<feature type="compositionally biased region" description="Basic and acidic residues" evidence="1">
    <location>
        <begin position="644"/>
        <end position="654"/>
    </location>
</feature>
<dbReference type="AlphaFoldDB" id="A0A8H7DWT8"/>
<proteinExistence type="predicted"/>
<feature type="compositionally biased region" description="Basic and acidic residues" evidence="1">
    <location>
        <begin position="595"/>
        <end position="624"/>
    </location>
</feature>
<dbReference type="OrthoDB" id="3358646at2759"/>
<protein>
    <submittedName>
        <fullName evidence="2">Uncharacterized protein</fullName>
    </submittedName>
</protein>
<keyword evidence="3" id="KW-1185">Reference proteome</keyword>
<feature type="compositionally biased region" description="Polar residues" evidence="1">
    <location>
        <begin position="484"/>
        <end position="505"/>
    </location>
</feature>
<evidence type="ECO:0000256" key="1">
    <source>
        <dbReference type="SAM" id="MobiDB-lite"/>
    </source>
</evidence>
<feature type="compositionally biased region" description="Basic and acidic residues" evidence="1">
    <location>
        <begin position="822"/>
        <end position="832"/>
    </location>
</feature>
<evidence type="ECO:0000313" key="2">
    <source>
        <dbReference type="EMBL" id="KAF7436988.1"/>
    </source>
</evidence>
<dbReference type="GeneID" id="59373640"/>
<feature type="compositionally biased region" description="Polar residues" evidence="1">
    <location>
        <begin position="411"/>
        <end position="421"/>
    </location>
</feature>
<feature type="compositionally biased region" description="Low complexity" evidence="1">
    <location>
        <begin position="329"/>
        <end position="343"/>
    </location>
</feature>
<feature type="compositionally biased region" description="Low complexity" evidence="1">
    <location>
        <begin position="358"/>
        <end position="371"/>
    </location>
</feature>
<dbReference type="PANTHER" id="PTHR38696">
    <property type="entry name" value="MEDIATOR OF RNA POLYMERASE II TRANSCRIPTION SUBUNIT 13"/>
    <property type="match status" value="1"/>
</dbReference>
<feature type="region of interest" description="Disordered" evidence="1">
    <location>
        <begin position="320"/>
        <end position="505"/>
    </location>
</feature>
<feature type="compositionally biased region" description="Polar residues" evidence="1">
    <location>
        <begin position="694"/>
        <end position="706"/>
    </location>
</feature>
<gene>
    <name evidence="2" type="ORF">PC9H_003822</name>
</gene>
<organism evidence="2 3">
    <name type="scientific">Pleurotus ostreatus</name>
    <name type="common">Oyster mushroom</name>
    <name type="synonym">White-rot fungus</name>
    <dbReference type="NCBI Taxonomy" id="5322"/>
    <lineage>
        <taxon>Eukaryota</taxon>
        <taxon>Fungi</taxon>
        <taxon>Dikarya</taxon>
        <taxon>Basidiomycota</taxon>
        <taxon>Agaricomycotina</taxon>
        <taxon>Agaricomycetes</taxon>
        <taxon>Agaricomycetidae</taxon>
        <taxon>Agaricales</taxon>
        <taxon>Pleurotineae</taxon>
        <taxon>Pleurotaceae</taxon>
        <taxon>Pleurotus</taxon>
    </lineage>
</organism>
<accession>A0A8H7DWT8</accession>
<dbReference type="RefSeq" id="XP_036634887.1">
    <property type="nucleotide sequence ID" value="XM_036773414.1"/>
</dbReference>
<dbReference type="VEuPathDB" id="FungiDB:PC9H_003822"/>
<feature type="compositionally biased region" description="Basic residues" evidence="1">
    <location>
        <begin position="800"/>
        <end position="812"/>
    </location>
</feature>
<dbReference type="Proteomes" id="UP000623687">
    <property type="component" value="Unassembled WGS sequence"/>
</dbReference>
<name>A0A8H7DWT8_PLEOS</name>
<dbReference type="EMBL" id="JACETU010000002">
    <property type="protein sequence ID" value="KAF7436988.1"/>
    <property type="molecule type" value="Genomic_DNA"/>
</dbReference>
<comment type="caution">
    <text evidence="2">The sequence shown here is derived from an EMBL/GenBank/DDBJ whole genome shotgun (WGS) entry which is preliminary data.</text>
</comment>
<reference evidence="2" key="1">
    <citation type="submission" date="2019-07" db="EMBL/GenBank/DDBJ databases">
        <authorList>
            <person name="Palmer J.M."/>
        </authorList>
    </citation>
    <scope>NUCLEOTIDE SEQUENCE</scope>
    <source>
        <strain evidence="2">PC9</strain>
    </source>
</reference>
<evidence type="ECO:0000313" key="3">
    <source>
        <dbReference type="Proteomes" id="UP000623687"/>
    </source>
</evidence>